<evidence type="ECO:0000259" key="7">
    <source>
        <dbReference type="PROSITE" id="PS51900"/>
    </source>
</evidence>
<dbReference type="EMBL" id="FUYJ01000009">
    <property type="protein sequence ID" value="SKB04995.1"/>
    <property type="molecule type" value="Genomic_DNA"/>
</dbReference>
<evidence type="ECO:0000256" key="4">
    <source>
        <dbReference type="ARBA" id="ARBA00023172"/>
    </source>
</evidence>
<dbReference type="PROSITE" id="PS51900">
    <property type="entry name" value="CB"/>
    <property type="match status" value="1"/>
</dbReference>
<gene>
    <name evidence="8" type="ORF">SAMN04244570_3516</name>
</gene>
<dbReference type="Gene3D" id="1.10.150.130">
    <property type="match status" value="1"/>
</dbReference>
<dbReference type="AlphaFoldDB" id="A0A1T4YUT9"/>
<evidence type="ECO:0000313" key="8">
    <source>
        <dbReference type="EMBL" id="SKB04995.1"/>
    </source>
</evidence>
<dbReference type="Pfam" id="PF00589">
    <property type="entry name" value="Phage_integrase"/>
    <property type="match status" value="1"/>
</dbReference>
<name>A0A1T4YUT9_9BACL</name>
<dbReference type="InterPro" id="IPR004107">
    <property type="entry name" value="Integrase_SAM-like_N"/>
</dbReference>
<keyword evidence="9" id="KW-1185">Reference proteome</keyword>
<keyword evidence="3 5" id="KW-0238">DNA-binding</keyword>
<accession>A0A1T4YUT9</accession>
<dbReference type="InterPro" id="IPR002104">
    <property type="entry name" value="Integrase_catalytic"/>
</dbReference>
<feature type="domain" description="Core-binding (CB)" evidence="7">
    <location>
        <begin position="5"/>
        <end position="89"/>
    </location>
</feature>
<evidence type="ECO:0000256" key="3">
    <source>
        <dbReference type="ARBA" id="ARBA00023125"/>
    </source>
</evidence>
<dbReference type="InterPro" id="IPR011010">
    <property type="entry name" value="DNA_brk_join_enz"/>
</dbReference>
<evidence type="ECO:0000259" key="6">
    <source>
        <dbReference type="PROSITE" id="PS51898"/>
    </source>
</evidence>
<dbReference type="Proteomes" id="UP000190042">
    <property type="component" value="Unassembled WGS sequence"/>
</dbReference>
<dbReference type="Pfam" id="PF02899">
    <property type="entry name" value="Phage_int_SAM_1"/>
    <property type="match status" value="1"/>
</dbReference>
<dbReference type="PROSITE" id="PS51898">
    <property type="entry name" value="TYR_RECOMBINASE"/>
    <property type="match status" value="1"/>
</dbReference>
<proteinExistence type="inferred from homology"/>
<keyword evidence="4" id="KW-0233">DNA recombination</keyword>
<comment type="similarity">
    <text evidence="1">Belongs to the 'phage' integrase family.</text>
</comment>
<dbReference type="Gene3D" id="1.10.443.10">
    <property type="entry name" value="Intergrase catalytic core"/>
    <property type="match status" value="1"/>
</dbReference>
<dbReference type="SUPFAM" id="SSF56349">
    <property type="entry name" value="DNA breaking-rejoining enzymes"/>
    <property type="match status" value="1"/>
</dbReference>
<dbReference type="PANTHER" id="PTHR30349">
    <property type="entry name" value="PHAGE INTEGRASE-RELATED"/>
    <property type="match status" value="1"/>
</dbReference>
<dbReference type="InterPro" id="IPR050090">
    <property type="entry name" value="Tyrosine_recombinase_XerCD"/>
</dbReference>
<dbReference type="GO" id="GO:0003677">
    <property type="term" value="F:DNA binding"/>
    <property type="evidence" value="ECO:0007669"/>
    <property type="project" value="UniProtKB-UniRule"/>
</dbReference>
<dbReference type="PANTHER" id="PTHR30349:SF41">
    <property type="entry name" value="INTEGRASE_RECOMBINASE PROTEIN MJ0367-RELATED"/>
    <property type="match status" value="1"/>
</dbReference>
<organism evidence="8 9">
    <name type="scientific">Sporosarcina newyorkensis</name>
    <dbReference type="NCBI Taxonomy" id="759851"/>
    <lineage>
        <taxon>Bacteria</taxon>
        <taxon>Bacillati</taxon>
        <taxon>Bacillota</taxon>
        <taxon>Bacilli</taxon>
        <taxon>Bacillales</taxon>
        <taxon>Caryophanaceae</taxon>
        <taxon>Sporosarcina</taxon>
    </lineage>
</organism>
<evidence type="ECO:0000313" key="9">
    <source>
        <dbReference type="Proteomes" id="UP000190042"/>
    </source>
</evidence>
<dbReference type="InterPro" id="IPR013762">
    <property type="entry name" value="Integrase-like_cat_sf"/>
</dbReference>
<evidence type="ECO:0000256" key="1">
    <source>
        <dbReference type="ARBA" id="ARBA00008857"/>
    </source>
</evidence>
<protein>
    <submittedName>
        <fullName evidence="8">Integrase/recombinase XerD</fullName>
    </submittedName>
</protein>
<reference evidence="9" key="1">
    <citation type="submission" date="2017-02" db="EMBL/GenBank/DDBJ databases">
        <authorList>
            <person name="Varghese N."/>
            <person name="Submissions S."/>
        </authorList>
    </citation>
    <scope>NUCLEOTIDE SEQUENCE [LARGE SCALE GENOMIC DNA]</scope>
    <source>
        <strain evidence="9">DSM 23966</strain>
    </source>
</reference>
<dbReference type="InterPro" id="IPR044068">
    <property type="entry name" value="CB"/>
</dbReference>
<sequence length="309" mass="37103">MTRIMELIDDFKLNQEIIGRKPKYVEMCVWRLKRWKNFMKEKFEIQDVEQVQPKHIKKYIQHRQKLGNEKPITLNNNLATLKVFFNYLIDEEYLEEKDNPLRRIKSMKEEKRVIMTFNDEEVKRIIGDVKEETYSNIRDKLILIMLFDTGVRVSELCGIKKADISMRHILIHGKGSKQRLVYISKTMRKYMRKYEEAKQERFKHRQVDDVEDFYFLNQSATQLYRSRINKILKEHCANVGIREEVRCSPHDCRHYFAQKQLRNGIDVYSLSRLLGHFDTQETAKYLRGLEQESILEIGRLHSPLNDIGI</sequence>
<dbReference type="RefSeq" id="WP_078818497.1">
    <property type="nucleotide sequence ID" value="NZ_FUYJ01000009.1"/>
</dbReference>
<feature type="domain" description="Tyr recombinase" evidence="6">
    <location>
        <begin position="112"/>
        <end position="299"/>
    </location>
</feature>
<dbReference type="GO" id="GO:0006310">
    <property type="term" value="P:DNA recombination"/>
    <property type="evidence" value="ECO:0007669"/>
    <property type="project" value="UniProtKB-KW"/>
</dbReference>
<keyword evidence="2" id="KW-0229">DNA integration</keyword>
<evidence type="ECO:0000256" key="5">
    <source>
        <dbReference type="PROSITE-ProRule" id="PRU01248"/>
    </source>
</evidence>
<evidence type="ECO:0000256" key="2">
    <source>
        <dbReference type="ARBA" id="ARBA00022908"/>
    </source>
</evidence>
<dbReference type="GO" id="GO:0015074">
    <property type="term" value="P:DNA integration"/>
    <property type="evidence" value="ECO:0007669"/>
    <property type="project" value="UniProtKB-KW"/>
</dbReference>
<dbReference type="InterPro" id="IPR010998">
    <property type="entry name" value="Integrase_recombinase_N"/>
</dbReference>